<feature type="transmembrane region" description="Helical" evidence="1">
    <location>
        <begin position="16"/>
        <end position="38"/>
    </location>
</feature>
<evidence type="ECO:0000256" key="1">
    <source>
        <dbReference type="SAM" id="Phobius"/>
    </source>
</evidence>
<organism evidence="2 3">
    <name type="scientific">Suillus subaureus</name>
    <dbReference type="NCBI Taxonomy" id="48587"/>
    <lineage>
        <taxon>Eukaryota</taxon>
        <taxon>Fungi</taxon>
        <taxon>Dikarya</taxon>
        <taxon>Basidiomycota</taxon>
        <taxon>Agaricomycotina</taxon>
        <taxon>Agaricomycetes</taxon>
        <taxon>Agaricomycetidae</taxon>
        <taxon>Boletales</taxon>
        <taxon>Suillineae</taxon>
        <taxon>Suillaceae</taxon>
        <taxon>Suillus</taxon>
    </lineage>
</organism>
<keyword evidence="3" id="KW-1185">Reference proteome</keyword>
<evidence type="ECO:0000313" key="2">
    <source>
        <dbReference type="EMBL" id="KAG1806218.1"/>
    </source>
</evidence>
<accession>A0A9P7DYF4</accession>
<protein>
    <submittedName>
        <fullName evidence="2">Uncharacterized protein</fullName>
    </submittedName>
</protein>
<reference evidence="2" key="1">
    <citation type="journal article" date="2020" name="New Phytol.">
        <title>Comparative genomics reveals dynamic genome evolution in host specialist ectomycorrhizal fungi.</title>
        <authorList>
            <person name="Lofgren L.A."/>
            <person name="Nguyen N.H."/>
            <person name="Vilgalys R."/>
            <person name="Ruytinx J."/>
            <person name="Liao H.L."/>
            <person name="Branco S."/>
            <person name="Kuo A."/>
            <person name="LaButti K."/>
            <person name="Lipzen A."/>
            <person name="Andreopoulos W."/>
            <person name="Pangilinan J."/>
            <person name="Riley R."/>
            <person name="Hundley H."/>
            <person name="Na H."/>
            <person name="Barry K."/>
            <person name="Grigoriev I.V."/>
            <person name="Stajich J.E."/>
            <person name="Kennedy P.G."/>
        </authorList>
    </citation>
    <scope>NUCLEOTIDE SEQUENCE</scope>
    <source>
        <strain evidence="2">MN1</strain>
    </source>
</reference>
<dbReference type="EMBL" id="JABBWG010000047">
    <property type="protein sequence ID" value="KAG1806218.1"/>
    <property type="molecule type" value="Genomic_DNA"/>
</dbReference>
<dbReference type="AlphaFoldDB" id="A0A9P7DYF4"/>
<comment type="caution">
    <text evidence="2">The sequence shown here is derived from an EMBL/GenBank/DDBJ whole genome shotgun (WGS) entry which is preliminary data.</text>
</comment>
<keyword evidence="1" id="KW-0812">Transmembrane</keyword>
<sequence>MSYYTLWMLHVPSHQWVIILISALPPLKACLGCIFMVLGTSLNFLLTHAFYSVLFFYSSPALNFLPQLPVPFSVDFSLSSNILIHSGLGYLPYLCVEHFLNTSFDFGLGSLSMDI</sequence>
<dbReference type="Proteomes" id="UP000807769">
    <property type="component" value="Unassembled WGS sequence"/>
</dbReference>
<name>A0A9P7DYF4_9AGAM</name>
<proteinExistence type="predicted"/>
<dbReference type="RefSeq" id="XP_041187727.1">
    <property type="nucleotide sequence ID" value="XM_041341057.1"/>
</dbReference>
<feature type="transmembrane region" description="Helical" evidence="1">
    <location>
        <begin position="45"/>
        <end position="65"/>
    </location>
</feature>
<keyword evidence="1" id="KW-0472">Membrane</keyword>
<dbReference type="GeneID" id="64635073"/>
<gene>
    <name evidence="2" type="ORF">BJ212DRAFT_1485979</name>
</gene>
<keyword evidence="1" id="KW-1133">Transmembrane helix</keyword>
<evidence type="ECO:0000313" key="3">
    <source>
        <dbReference type="Proteomes" id="UP000807769"/>
    </source>
</evidence>